<comment type="caution">
    <text evidence="1">The sequence shown here is derived from an EMBL/GenBank/DDBJ whole genome shotgun (WGS) entry which is preliminary data.</text>
</comment>
<dbReference type="EMBL" id="ASTJ01000034">
    <property type="protein sequence ID" value="EPC01520.1"/>
    <property type="molecule type" value="Genomic_DNA"/>
</dbReference>
<organism evidence="1 2">
    <name type="scientific">Litchfieldella anticariensis (strain DSM 16096 / CECT 5854 / CIP 108499 / LMG 22089 / FP35)</name>
    <name type="common">Halomonas anticariensis</name>
    <dbReference type="NCBI Taxonomy" id="1121939"/>
    <lineage>
        <taxon>Bacteria</taxon>
        <taxon>Pseudomonadati</taxon>
        <taxon>Pseudomonadota</taxon>
        <taxon>Gammaproteobacteria</taxon>
        <taxon>Oceanospirillales</taxon>
        <taxon>Halomonadaceae</taxon>
        <taxon>Litchfieldella</taxon>
    </lineage>
</organism>
<proteinExistence type="predicted"/>
<evidence type="ECO:0000313" key="2">
    <source>
        <dbReference type="Proteomes" id="UP000014463"/>
    </source>
</evidence>
<dbReference type="Proteomes" id="UP000014463">
    <property type="component" value="Unassembled WGS sequence"/>
</dbReference>
<dbReference type="AlphaFoldDB" id="S2KHS7"/>
<reference evidence="1 2" key="1">
    <citation type="journal article" date="2013" name="Genome Announc.">
        <title>Draft genome sequence of the moderately halophilic gammaproteobacterium Halomonas anticariensis FP35.</title>
        <authorList>
            <person name="Tahrioui A."/>
            <person name="Quesada E."/>
            <person name="Llamas I."/>
        </authorList>
    </citation>
    <scope>NUCLEOTIDE SEQUENCE [LARGE SCALE GENOMIC DNA]</scope>
    <source>
        <strain evidence="2">DSM 16096 / CECT 5854 / LMG 22089 / FP35</strain>
    </source>
</reference>
<gene>
    <name evidence="1" type="ORF">L861_16750</name>
</gene>
<keyword evidence="2" id="KW-1185">Reference proteome</keyword>
<evidence type="ECO:0000313" key="1">
    <source>
        <dbReference type="EMBL" id="EPC01520.1"/>
    </source>
</evidence>
<name>S2KHS7_LITA3</name>
<sequence>MNQAFIHSAKKWLERPMLVMVEIPETMQDMRTESTRGITMEL</sequence>
<accession>S2KHS7</accession>
<protein>
    <submittedName>
        <fullName evidence="1">Uncharacterized protein</fullName>
    </submittedName>
</protein>